<dbReference type="NCBIfam" id="TIGR03284">
    <property type="entry name" value="thym_sym"/>
    <property type="match status" value="1"/>
</dbReference>
<dbReference type="PANTHER" id="PTHR10925">
    <property type="entry name" value="N-ACETYLTRANSFERASE 10"/>
    <property type="match status" value="1"/>
</dbReference>
<dbReference type="GO" id="GO:0032259">
    <property type="term" value="P:methylation"/>
    <property type="evidence" value="ECO:0007669"/>
    <property type="project" value="UniProtKB-KW"/>
</dbReference>
<sequence>MEIENGTGDAKSARKVSSERSIDHSHPEYQYIDLVQRILHEGYKKEDRTGTGTLSIFGTQMRFCLRDEIFPLLTTKKMFYRGILEELLWFIRGSTNAKELQAKNVHIWDKNSTREFLDGMGFVDREEGDLGPIYGFQWRHFGAEYKSMNDSYKGKGVDQLTQLIHEIRTNPDSRRLILSAWNVKDIPKMALPPCHCLCQFYVTPLRELCCHMYQRSADMGLGVPFNIASYSLLTIMIAKVTGLKPGELVISYGDAHIYNDHVTALCSQIVRTPYAFPKMKIKRDVAQIEDFKTDDFELLNYQCHPAIKMDIFGFLSLIMGQKKLDNRIRVLINNGVALGHRSMFVIVGDRGRDQVPILHHLLSKAQIKARPSVLWCYKKELGFTSHKRKKMKRLEKRAKTGSLGVNEDDPFELFIASTNIRYCYYKETHKILGNTYGMCVLQDFEAITPNLLARTIETVEGGGLVCLLLRSMNSLRQLYTMAMDVHSRYRTESHQEVVGRFNERFLLSLASCGACLVMNDSLDPLPLSSKTLSLQPVEKQEAKGLSPEEQELRDLKESLQDTQPVAACINLARTLDQAKAILKFIDAISDKSLRCTVSLTAARGRGKSAALGIAVASAVAFGYTNIFVTSPSPENLNTFFDFYVHPTDSMKLGQAELLVIDEAAAIPLPLVKELLGPYLVFLASTINGYEGTGRSLSLKLLSQLRSQSASIAADRQKESSKATPVQGRRMLHECTLEDPIRYK</sequence>
<dbReference type="HAMAP" id="MF_00008">
    <property type="entry name" value="Thymidy_synth_bact"/>
    <property type="match status" value="1"/>
</dbReference>
<dbReference type="InterPro" id="IPR013562">
    <property type="entry name" value="TmcA/NAT10_N"/>
</dbReference>
<dbReference type="InterPro" id="IPR020940">
    <property type="entry name" value="Thymidylate_synthase_AS"/>
</dbReference>
<keyword evidence="11" id="KW-0012">Acyltransferase</keyword>
<dbReference type="EC" id="2.1.1.45" evidence="3"/>
<evidence type="ECO:0000256" key="2">
    <source>
        <dbReference type="ARBA" id="ARBA00009972"/>
    </source>
</evidence>
<evidence type="ECO:0000256" key="6">
    <source>
        <dbReference type="ARBA" id="ARBA00022603"/>
    </source>
</evidence>
<feature type="domain" description="TmcA/NAT10 N-terminal" evidence="15">
    <location>
        <begin position="327"/>
        <end position="512"/>
    </location>
</feature>
<dbReference type="GO" id="GO:0006231">
    <property type="term" value="P:dTMP biosynthetic process"/>
    <property type="evidence" value="ECO:0007669"/>
    <property type="project" value="InterPro"/>
</dbReference>
<evidence type="ECO:0000256" key="8">
    <source>
        <dbReference type="ARBA" id="ARBA00022727"/>
    </source>
</evidence>
<dbReference type="Gene3D" id="3.30.572.10">
    <property type="entry name" value="Thymidylate synthase/dCMP hydroxymethylase domain"/>
    <property type="match status" value="1"/>
</dbReference>
<comment type="subcellular location">
    <subcellularLocation>
        <location evidence="1">Nucleus</location>
    </subcellularLocation>
</comment>
<dbReference type="OrthoDB" id="766at2759"/>
<dbReference type="EMBL" id="OB662170">
    <property type="protein sequence ID" value="CAD7229608.1"/>
    <property type="molecule type" value="Genomic_DNA"/>
</dbReference>
<comment type="catalytic activity">
    <reaction evidence="12">
        <text>dUMP + (6R)-5,10-methylene-5,6,7,8-tetrahydrofolate = 7,8-dihydrofolate + dTMP</text>
        <dbReference type="Rhea" id="RHEA:12104"/>
        <dbReference type="ChEBI" id="CHEBI:15636"/>
        <dbReference type="ChEBI" id="CHEBI:57451"/>
        <dbReference type="ChEBI" id="CHEBI:63528"/>
        <dbReference type="ChEBI" id="CHEBI:246422"/>
        <dbReference type="EC" id="2.1.1.45"/>
    </reaction>
</comment>
<dbReference type="PROSITE" id="PS00091">
    <property type="entry name" value="THYMIDYLATE_SYNTHASE"/>
    <property type="match status" value="1"/>
</dbReference>
<evidence type="ECO:0000259" key="13">
    <source>
        <dbReference type="Pfam" id="PF00303"/>
    </source>
</evidence>
<dbReference type="InterPro" id="IPR000398">
    <property type="entry name" value="Thymidylate_synthase"/>
</dbReference>
<dbReference type="GO" id="GO:1904812">
    <property type="term" value="P:rRNA acetylation involved in maturation of SSU-rRNA"/>
    <property type="evidence" value="ECO:0007669"/>
    <property type="project" value="TreeGrafter"/>
</dbReference>
<organism evidence="16">
    <name type="scientific">Cyprideis torosa</name>
    <dbReference type="NCBI Taxonomy" id="163714"/>
    <lineage>
        <taxon>Eukaryota</taxon>
        <taxon>Metazoa</taxon>
        <taxon>Ecdysozoa</taxon>
        <taxon>Arthropoda</taxon>
        <taxon>Crustacea</taxon>
        <taxon>Oligostraca</taxon>
        <taxon>Ostracoda</taxon>
        <taxon>Podocopa</taxon>
        <taxon>Podocopida</taxon>
        <taxon>Cytherocopina</taxon>
        <taxon>Cytheroidea</taxon>
        <taxon>Cytherideidae</taxon>
        <taxon>Cyprideis</taxon>
    </lineage>
</organism>
<feature type="domain" description="Thymidylate synthase/dCMP hydroxymethylase" evidence="13">
    <location>
        <begin position="30"/>
        <end position="311"/>
    </location>
</feature>
<evidence type="ECO:0000256" key="7">
    <source>
        <dbReference type="ARBA" id="ARBA00022679"/>
    </source>
</evidence>
<evidence type="ECO:0000256" key="10">
    <source>
        <dbReference type="ARBA" id="ARBA00022840"/>
    </source>
</evidence>
<evidence type="ECO:0000256" key="3">
    <source>
        <dbReference type="ARBA" id="ARBA00011947"/>
    </source>
</evidence>
<evidence type="ECO:0000256" key="4">
    <source>
        <dbReference type="ARBA" id="ARBA00015931"/>
    </source>
</evidence>
<dbReference type="Pfam" id="PF08351">
    <property type="entry name" value="TmcA_N"/>
    <property type="match status" value="1"/>
</dbReference>
<keyword evidence="10" id="KW-0067">ATP-binding</keyword>
<dbReference type="InterPro" id="IPR032672">
    <property type="entry name" value="TmcA/NAT10/Kre33"/>
</dbReference>
<dbReference type="FunFam" id="3.40.50.11040:FF:000002">
    <property type="entry name" value="RNA cytidine acetyltransferase"/>
    <property type="match status" value="1"/>
</dbReference>
<evidence type="ECO:0000256" key="11">
    <source>
        <dbReference type="ARBA" id="ARBA00023315"/>
    </source>
</evidence>
<accession>A0A7R8WDF9</accession>
<reference evidence="16" key="1">
    <citation type="submission" date="2020-11" db="EMBL/GenBank/DDBJ databases">
        <authorList>
            <person name="Tran Van P."/>
        </authorList>
    </citation>
    <scope>NUCLEOTIDE SEQUENCE</scope>
</reference>
<comment type="similarity">
    <text evidence="2">Belongs to the thymidylate synthase family.</text>
</comment>
<dbReference type="GO" id="GO:1990883">
    <property type="term" value="F:18S rRNA cytidine N-acetyltransferase activity"/>
    <property type="evidence" value="ECO:0007669"/>
    <property type="project" value="TreeGrafter"/>
</dbReference>
<keyword evidence="8" id="KW-0545">Nucleotide biosynthesis</keyword>
<dbReference type="GO" id="GO:0004799">
    <property type="term" value="F:thymidylate synthase activity"/>
    <property type="evidence" value="ECO:0007669"/>
    <property type="project" value="UniProtKB-EC"/>
</dbReference>
<gene>
    <name evidence="16" type="ORF">CTOB1V02_LOCUS7477</name>
</gene>
<dbReference type="InterPro" id="IPR007807">
    <property type="entry name" value="TcmA/NAT10_helicase"/>
</dbReference>
<dbReference type="GO" id="GO:0000049">
    <property type="term" value="F:tRNA binding"/>
    <property type="evidence" value="ECO:0007669"/>
    <property type="project" value="TreeGrafter"/>
</dbReference>
<dbReference type="AlphaFoldDB" id="A0A7R8WDF9"/>
<dbReference type="NCBIfam" id="NF002497">
    <property type="entry name" value="PRK01827.1-3"/>
    <property type="match status" value="1"/>
</dbReference>
<name>A0A7R8WDF9_9CRUS</name>
<keyword evidence="9" id="KW-0547">Nucleotide-binding</keyword>
<feature type="domain" description="TcmA/NAT10 helicase" evidence="14">
    <location>
        <begin position="643"/>
        <end position="743"/>
    </location>
</feature>
<dbReference type="PANTHER" id="PTHR10925:SF5">
    <property type="entry name" value="RNA CYTIDINE ACETYLTRANSFERASE"/>
    <property type="match status" value="1"/>
</dbReference>
<evidence type="ECO:0000313" key="16">
    <source>
        <dbReference type="EMBL" id="CAD7229608.1"/>
    </source>
</evidence>
<keyword evidence="5" id="KW-0698">rRNA processing</keyword>
<proteinExistence type="inferred from homology"/>
<dbReference type="GO" id="GO:0005730">
    <property type="term" value="C:nucleolus"/>
    <property type="evidence" value="ECO:0007669"/>
    <property type="project" value="TreeGrafter"/>
</dbReference>
<dbReference type="CDD" id="cd00351">
    <property type="entry name" value="TS_Pyrimidine_HMase"/>
    <property type="match status" value="1"/>
</dbReference>
<evidence type="ECO:0000256" key="1">
    <source>
        <dbReference type="ARBA" id="ARBA00004123"/>
    </source>
</evidence>
<keyword evidence="7" id="KW-0808">Transferase</keyword>
<keyword evidence="6" id="KW-0489">Methyltransferase</keyword>
<dbReference type="InterPro" id="IPR027417">
    <property type="entry name" value="P-loop_NTPase"/>
</dbReference>
<evidence type="ECO:0000256" key="12">
    <source>
        <dbReference type="ARBA" id="ARBA00047344"/>
    </source>
</evidence>
<dbReference type="SUPFAM" id="SSF55831">
    <property type="entry name" value="Thymidylate synthase/dCMP hydroxymethylase"/>
    <property type="match status" value="1"/>
</dbReference>
<protein>
    <recommendedName>
        <fullName evidence="4">Thymidylate synthase</fullName>
        <ecNumber evidence="3">2.1.1.45</ecNumber>
    </recommendedName>
</protein>
<evidence type="ECO:0000256" key="9">
    <source>
        <dbReference type="ARBA" id="ARBA00022741"/>
    </source>
</evidence>
<evidence type="ECO:0000259" key="14">
    <source>
        <dbReference type="Pfam" id="PF05127"/>
    </source>
</evidence>
<dbReference type="Pfam" id="PF05127">
    <property type="entry name" value="NAT10_TcmA_helicase"/>
    <property type="match status" value="1"/>
</dbReference>
<evidence type="ECO:0000259" key="15">
    <source>
        <dbReference type="Pfam" id="PF08351"/>
    </source>
</evidence>
<dbReference type="Gene3D" id="3.40.50.11040">
    <property type="match status" value="1"/>
</dbReference>
<dbReference type="GO" id="GO:0005524">
    <property type="term" value="F:ATP binding"/>
    <property type="evidence" value="ECO:0007669"/>
    <property type="project" value="UniProtKB-KW"/>
</dbReference>
<evidence type="ECO:0000256" key="5">
    <source>
        <dbReference type="ARBA" id="ARBA00022552"/>
    </source>
</evidence>
<dbReference type="InterPro" id="IPR023451">
    <property type="entry name" value="Thymidate_synth/dCMP_Mease_dom"/>
</dbReference>
<dbReference type="InterPro" id="IPR036926">
    <property type="entry name" value="Thymidate_synth/dCMP_Mease_sf"/>
</dbReference>
<dbReference type="FunFam" id="3.30.572.10:FF:000002">
    <property type="entry name" value="Possible thymidylate synthase"/>
    <property type="match status" value="1"/>
</dbReference>
<dbReference type="PRINTS" id="PR00108">
    <property type="entry name" value="THYMDSNTHASE"/>
</dbReference>
<dbReference type="Gene3D" id="3.40.50.300">
    <property type="entry name" value="P-loop containing nucleotide triphosphate hydrolases"/>
    <property type="match status" value="1"/>
</dbReference>
<dbReference type="Pfam" id="PF00303">
    <property type="entry name" value="Thymidylat_synt"/>
    <property type="match status" value="1"/>
</dbReference>
<dbReference type="GO" id="GO:0030686">
    <property type="term" value="C:90S preribosome"/>
    <property type="evidence" value="ECO:0007669"/>
    <property type="project" value="TreeGrafter"/>
</dbReference>